<dbReference type="InterPro" id="IPR011009">
    <property type="entry name" value="Kinase-like_dom_sf"/>
</dbReference>
<sequence>MAETVACKVHALYVSLDSTPLVACIACPMLYVYLKSAGCILGELYAGKPIMPGRTEVEQPHKIFKLCGSPSHDYWTKSKLPHSTVFKQSQPYKRCIVEAFKDFPPANLPQYLPTKKLTRKRETMKLKVCSGLLDVRLWLIEFSDFCRQRAAGSKGPKETRAVPVPDANVKLVTSIQAGTCKFTEKASQVKAWSDSVVYSDSFGYCESLVHYKINVACFYISFHLTYHHFLKHNTKRPLNPNILFLVLKHYVMPYYTETSLYLKIS</sequence>
<dbReference type="Gene3D" id="1.10.510.10">
    <property type="entry name" value="Transferase(Phosphotransferase) domain 1"/>
    <property type="match status" value="1"/>
</dbReference>
<dbReference type="GO" id="GO:0016301">
    <property type="term" value="F:kinase activity"/>
    <property type="evidence" value="ECO:0007669"/>
    <property type="project" value="UniProtKB-KW"/>
</dbReference>
<name>A0A2U1PET1_ARTAN</name>
<gene>
    <name evidence="1" type="ORF">CTI12_AA162020</name>
</gene>
<proteinExistence type="predicted"/>
<dbReference type="Proteomes" id="UP000245207">
    <property type="component" value="Unassembled WGS sequence"/>
</dbReference>
<dbReference type="EMBL" id="PKPP01001257">
    <property type="protein sequence ID" value="PWA84167.1"/>
    <property type="molecule type" value="Genomic_DNA"/>
</dbReference>
<dbReference type="AlphaFoldDB" id="A0A2U1PET1"/>
<organism evidence="1 2">
    <name type="scientific">Artemisia annua</name>
    <name type="common">Sweet wormwood</name>
    <dbReference type="NCBI Taxonomy" id="35608"/>
    <lineage>
        <taxon>Eukaryota</taxon>
        <taxon>Viridiplantae</taxon>
        <taxon>Streptophyta</taxon>
        <taxon>Embryophyta</taxon>
        <taxon>Tracheophyta</taxon>
        <taxon>Spermatophyta</taxon>
        <taxon>Magnoliopsida</taxon>
        <taxon>eudicotyledons</taxon>
        <taxon>Gunneridae</taxon>
        <taxon>Pentapetalae</taxon>
        <taxon>asterids</taxon>
        <taxon>campanulids</taxon>
        <taxon>Asterales</taxon>
        <taxon>Asteraceae</taxon>
        <taxon>Asteroideae</taxon>
        <taxon>Anthemideae</taxon>
        <taxon>Artemisiinae</taxon>
        <taxon>Artemisia</taxon>
    </lineage>
</organism>
<dbReference type="SUPFAM" id="SSF56112">
    <property type="entry name" value="Protein kinase-like (PK-like)"/>
    <property type="match status" value="1"/>
</dbReference>
<evidence type="ECO:0000313" key="1">
    <source>
        <dbReference type="EMBL" id="PWA84167.1"/>
    </source>
</evidence>
<dbReference type="OrthoDB" id="1922979at2759"/>
<dbReference type="STRING" id="35608.A0A2U1PET1"/>
<accession>A0A2U1PET1</accession>
<keyword evidence="1" id="KW-0418">Kinase</keyword>
<protein>
    <submittedName>
        <fullName evidence="1">Putative serine/threonine-protein kinase</fullName>
    </submittedName>
</protein>
<evidence type="ECO:0000313" key="2">
    <source>
        <dbReference type="Proteomes" id="UP000245207"/>
    </source>
</evidence>
<reference evidence="1 2" key="1">
    <citation type="journal article" date="2018" name="Mol. Plant">
        <title>The genome of Artemisia annua provides insight into the evolution of Asteraceae family and artemisinin biosynthesis.</title>
        <authorList>
            <person name="Shen Q."/>
            <person name="Zhang L."/>
            <person name="Liao Z."/>
            <person name="Wang S."/>
            <person name="Yan T."/>
            <person name="Shi P."/>
            <person name="Liu M."/>
            <person name="Fu X."/>
            <person name="Pan Q."/>
            <person name="Wang Y."/>
            <person name="Lv Z."/>
            <person name="Lu X."/>
            <person name="Zhang F."/>
            <person name="Jiang W."/>
            <person name="Ma Y."/>
            <person name="Chen M."/>
            <person name="Hao X."/>
            <person name="Li L."/>
            <person name="Tang Y."/>
            <person name="Lv G."/>
            <person name="Zhou Y."/>
            <person name="Sun X."/>
            <person name="Brodelius P.E."/>
            <person name="Rose J.K.C."/>
            <person name="Tang K."/>
        </authorList>
    </citation>
    <scope>NUCLEOTIDE SEQUENCE [LARGE SCALE GENOMIC DNA]</scope>
    <source>
        <strain evidence="2">cv. Huhao1</strain>
        <tissue evidence="1">Leaf</tissue>
    </source>
</reference>
<comment type="caution">
    <text evidence="1">The sequence shown here is derived from an EMBL/GenBank/DDBJ whole genome shotgun (WGS) entry which is preliminary data.</text>
</comment>
<keyword evidence="2" id="KW-1185">Reference proteome</keyword>
<keyword evidence="1" id="KW-0808">Transferase</keyword>